<dbReference type="EMBL" id="CP034759">
    <property type="protein sequence ID" value="QBG36227.1"/>
    <property type="molecule type" value="Genomic_DNA"/>
</dbReference>
<name>A0A4P6P9L0_9GAMM</name>
<protein>
    <submittedName>
        <fullName evidence="1">Histidine phosphatase family protein</fullName>
    </submittedName>
</protein>
<dbReference type="InterPro" id="IPR013078">
    <property type="entry name" value="His_Pase_superF_clade-1"/>
</dbReference>
<gene>
    <name evidence="1" type="ORF">EMK97_11125</name>
</gene>
<evidence type="ECO:0000313" key="2">
    <source>
        <dbReference type="Proteomes" id="UP000290244"/>
    </source>
</evidence>
<sequence>MEYHSMEIVLLRHGKPNAAIDAKRLKRLSAGGYAHWVRQYNKSLVHASSRPSVDLAAKYQGYYQLASDLPRAMQSAEIATNRAADEYWPALREMNIPRYKIPLKLKAYHWLVLTRILWMLGVKRNMSDSVESFTAAKQRANQAATKLADLAASKQKIIAFGHGYTNRYIRKALIAQGWQLVYKSNDFWGETCLTKATEE</sequence>
<dbReference type="SUPFAM" id="SSF53254">
    <property type="entry name" value="Phosphoglycerate mutase-like"/>
    <property type="match status" value="1"/>
</dbReference>
<dbReference type="KEGG" id="lsd:EMK97_11125"/>
<dbReference type="Gene3D" id="3.40.50.1240">
    <property type="entry name" value="Phosphoglycerate mutase-like"/>
    <property type="match status" value="1"/>
</dbReference>
<evidence type="ECO:0000313" key="1">
    <source>
        <dbReference type="EMBL" id="QBG36227.1"/>
    </source>
</evidence>
<dbReference type="InterPro" id="IPR029033">
    <property type="entry name" value="His_PPase_superfam"/>
</dbReference>
<dbReference type="RefSeq" id="WP_130602178.1">
    <property type="nucleotide sequence ID" value="NZ_CP034759.1"/>
</dbReference>
<dbReference type="Pfam" id="PF00300">
    <property type="entry name" value="His_Phos_1"/>
    <property type="match status" value="1"/>
</dbReference>
<dbReference type="AlphaFoldDB" id="A0A4P6P9L0"/>
<proteinExistence type="predicted"/>
<dbReference type="Proteomes" id="UP000290244">
    <property type="component" value="Chromosome"/>
</dbReference>
<reference evidence="1 2" key="1">
    <citation type="submission" date="2018-12" db="EMBL/GenBank/DDBJ databases">
        <title>Complete genome of Litorilituus sediminis.</title>
        <authorList>
            <person name="Liu A."/>
            <person name="Rong J."/>
        </authorList>
    </citation>
    <scope>NUCLEOTIDE SEQUENCE [LARGE SCALE GENOMIC DNA]</scope>
    <source>
        <strain evidence="1 2">JCM 17549</strain>
    </source>
</reference>
<dbReference type="OrthoDB" id="9156506at2"/>
<accession>A0A4P6P9L0</accession>
<organism evidence="1 2">
    <name type="scientific">Litorilituus sediminis</name>
    <dbReference type="NCBI Taxonomy" id="718192"/>
    <lineage>
        <taxon>Bacteria</taxon>
        <taxon>Pseudomonadati</taxon>
        <taxon>Pseudomonadota</taxon>
        <taxon>Gammaproteobacteria</taxon>
        <taxon>Alteromonadales</taxon>
        <taxon>Colwelliaceae</taxon>
        <taxon>Litorilituus</taxon>
    </lineage>
</organism>
<keyword evidence="2" id="KW-1185">Reference proteome</keyword>